<accession>A0ACD0NQ07</accession>
<keyword evidence="2" id="KW-1185">Reference proteome</keyword>
<name>A0ACD0NQ07_9BASI</name>
<protein>
    <submittedName>
        <fullName evidence="1">Uncharacterized protein</fullName>
    </submittedName>
</protein>
<sequence>MVARSKEQQEGSVLLPSSTAPVDDDELERFRREWKQEVDKRAAEINHHQESYPKSTPRSTSKQRDGDSDRQRHDHPLPTVQIPTDQQLFPPSGAVKYSIKRAEPILSELDDGADANRAPMASHQRSSSRSKNEEKPPISPTRSRSSIIAGSAFPFSHSTSSSRPLAPKTMISGSNLKQKGSTDTPSMASDSTQGYMKAAVEVYATAVEMERSGRLNEALISYRKAFKLDSNADKLYHRAHTLLFDPSSASTAQQGDALLSSQSVADKVRAAMDFEDVRVTAIKRKQSLEAALGKGEPKSVDLHHHNQQKVSESILTDHDSKAVSGPDELTKLLSSLSIENGGERDFSAIRFEPLDEELPVRIAALPDEVILLILSFLAAPRGKRGAKVIKPKPPPDSTDPSRSISGGARNATASSDAIKSEGREASLKERGEQEREKEKEKGEESKGTTDKSKVDSQHADETEGRSNEGEVMSAASSQRNKVTGIGMVLGGPDWMSLETVARVCWKFRLLTRSPTIWKRIVTETYYPPQVEAELDLSVLHDRHHCDWRSVFVNQPRVRMSGAYIAACHYARPGMSEESVWIRVVHVVEFYRSIRFLPDGRCLSLLTTDPPSETVRKLEPNLKCKGFAVGRWELFPQGLEDDEWESRPDGPKVVVEDLRDKTMAKYAFRMVFQLRQTARGRWNKLDLLEYFSVNLTNGEVLPLPQKHSKPFHFSRVLPYGI</sequence>
<evidence type="ECO:0000313" key="2">
    <source>
        <dbReference type="Proteomes" id="UP000245626"/>
    </source>
</evidence>
<organism evidence="1 2">
    <name type="scientific">Violaceomyces palustris</name>
    <dbReference type="NCBI Taxonomy" id="1673888"/>
    <lineage>
        <taxon>Eukaryota</taxon>
        <taxon>Fungi</taxon>
        <taxon>Dikarya</taxon>
        <taxon>Basidiomycota</taxon>
        <taxon>Ustilaginomycotina</taxon>
        <taxon>Ustilaginomycetes</taxon>
        <taxon>Violaceomycetales</taxon>
        <taxon>Violaceomycetaceae</taxon>
        <taxon>Violaceomyces</taxon>
    </lineage>
</organism>
<proteinExistence type="predicted"/>
<dbReference type="EMBL" id="KZ820315">
    <property type="protein sequence ID" value="PWN47891.1"/>
    <property type="molecule type" value="Genomic_DNA"/>
</dbReference>
<gene>
    <name evidence="1" type="ORF">IE53DRAFT_389962</name>
</gene>
<evidence type="ECO:0000313" key="1">
    <source>
        <dbReference type="EMBL" id="PWN47891.1"/>
    </source>
</evidence>
<reference evidence="1 2" key="1">
    <citation type="journal article" date="2018" name="Mol. Biol. Evol.">
        <title>Broad Genomic Sampling Reveals a Smut Pathogenic Ancestry of the Fungal Clade Ustilaginomycotina.</title>
        <authorList>
            <person name="Kijpornyongpan T."/>
            <person name="Mondo S.J."/>
            <person name="Barry K."/>
            <person name="Sandor L."/>
            <person name="Lee J."/>
            <person name="Lipzen A."/>
            <person name="Pangilinan J."/>
            <person name="LaButti K."/>
            <person name="Hainaut M."/>
            <person name="Henrissat B."/>
            <person name="Grigoriev I.V."/>
            <person name="Spatafora J.W."/>
            <person name="Aime M.C."/>
        </authorList>
    </citation>
    <scope>NUCLEOTIDE SEQUENCE [LARGE SCALE GENOMIC DNA]</scope>
    <source>
        <strain evidence="1 2">SA 807</strain>
    </source>
</reference>
<dbReference type="Proteomes" id="UP000245626">
    <property type="component" value="Unassembled WGS sequence"/>
</dbReference>